<dbReference type="GO" id="GO:0016787">
    <property type="term" value="F:hydrolase activity"/>
    <property type="evidence" value="ECO:0007669"/>
    <property type="project" value="UniProtKB-KW"/>
</dbReference>
<dbReference type="EC" id="3.1.21.-" evidence="5"/>
<evidence type="ECO:0000259" key="4">
    <source>
        <dbReference type="Pfam" id="PF14338"/>
    </source>
</evidence>
<protein>
    <submittedName>
        <fullName evidence="5">Restriction endonuclease</fullName>
        <ecNumber evidence="5">3.1.21.-</ecNumber>
    </submittedName>
</protein>
<dbReference type="PANTHER" id="PTHR30015:SF7">
    <property type="entry name" value="TYPE IV METHYL-DIRECTED RESTRICTION ENZYME ECOKMRR"/>
    <property type="match status" value="1"/>
</dbReference>
<dbReference type="InterPro" id="IPR025745">
    <property type="entry name" value="Mrr-like_N_dom"/>
</dbReference>
<dbReference type="Pfam" id="PF14338">
    <property type="entry name" value="Mrr_N"/>
    <property type="match status" value="1"/>
</dbReference>
<dbReference type="RefSeq" id="WP_342026103.1">
    <property type="nucleotide sequence ID" value="NZ_CP151651.1"/>
</dbReference>
<organism evidence="5 6">
    <name type="scientific">Cytobacillus pseudoceanisediminis</name>
    <dbReference type="NCBI Taxonomy" id="3051614"/>
    <lineage>
        <taxon>Bacteria</taxon>
        <taxon>Bacillati</taxon>
        <taxon>Bacillota</taxon>
        <taxon>Bacilli</taxon>
        <taxon>Bacillales</taxon>
        <taxon>Bacillaceae</taxon>
        <taxon>Cytobacillus</taxon>
    </lineage>
</organism>
<sequence>MDSNIILIPKIKLSKSVGWSEANGRRWIKQFEEYIPKEEKGNKTLYNQESIRIVKIIKKLSDIGLTSNEIKNLFDNKGVPKNEIELTSLLNTYNSETIDNSFKPQTAISIPLHKEIMIPHLKVMSNGAAITSSEITEALVRFFNLEEEQRVMTYKNSKDSIFMSRIRSARYSLKKEGYIEEINRHTYQITDEGIKLLNENYTEIEEEIEELDKLIDPLNVINENIKQLKEELGENILKQLKKVHWVKFEEIVVDLLTKMGYGDGEVTQRTNDNGLDGVIKEDKLGLDNIYVQAKRWDSNSIGRDVVQSFSGALDPKGARKGIFITTSYFTAGAIEYAQKLESKKIILIDGKQLAKYMIEYNVGTDIKMTFVIKDIDYDYFKE</sequence>
<feature type="domain" description="Restriction endonuclease type IV Mrr" evidence="2">
    <location>
        <begin position="240"/>
        <end position="357"/>
    </location>
</feature>
<evidence type="ECO:0000259" key="2">
    <source>
        <dbReference type="Pfam" id="PF04471"/>
    </source>
</evidence>
<gene>
    <name evidence="5" type="ORF">AADC60_10580</name>
</gene>
<proteinExistence type="predicted"/>
<feature type="domain" description="HTH merR-type" evidence="3">
    <location>
        <begin position="13"/>
        <end position="76"/>
    </location>
</feature>
<dbReference type="PANTHER" id="PTHR30015">
    <property type="entry name" value="MRR RESTRICTION SYSTEM PROTEIN"/>
    <property type="match status" value="1"/>
</dbReference>
<feature type="domain" description="Restriction system protein Mrr-like N-terminal" evidence="4">
    <location>
        <begin position="114"/>
        <end position="198"/>
    </location>
</feature>
<dbReference type="InterPro" id="IPR011856">
    <property type="entry name" value="tRNA_endonuc-like_dom_sf"/>
</dbReference>
<keyword evidence="5" id="KW-0255">Endonuclease</keyword>
<dbReference type="SUPFAM" id="SSF52980">
    <property type="entry name" value="Restriction endonuclease-like"/>
    <property type="match status" value="1"/>
</dbReference>
<dbReference type="InterPro" id="IPR052906">
    <property type="entry name" value="Type_IV_Methyl-Rstrct_Enzyme"/>
</dbReference>
<dbReference type="Pfam" id="PF04471">
    <property type="entry name" value="Mrr_cat"/>
    <property type="match status" value="1"/>
</dbReference>
<keyword evidence="5" id="KW-0540">Nuclease</keyword>
<evidence type="ECO:0000259" key="3">
    <source>
        <dbReference type="Pfam" id="PF13411"/>
    </source>
</evidence>
<keyword evidence="1" id="KW-0175">Coiled coil</keyword>
<dbReference type="InterPro" id="IPR007560">
    <property type="entry name" value="Restrct_endonuc_IV_Mrr"/>
</dbReference>
<reference evidence="5 6" key="1">
    <citation type="submission" date="2024-04" db="EMBL/GenBank/DDBJ databases">
        <title>Screening of coral probiotics and analysis of their probiotic properties.</title>
        <authorList>
            <person name="Wang S."/>
        </authorList>
    </citation>
    <scope>NUCLEOTIDE SEQUENCE [LARGE SCALE GENOMIC DNA]</scope>
    <source>
        <strain evidence="5 6">GXU-Z9</strain>
    </source>
</reference>
<dbReference type="Pfam" id="PF13411">
    <property type="entry name" value="MerR_1"/>
    <property type="match status" value="1"/>
</dbReference>
<dbReference type="Gene3D" id="1.10.1660.10">
    <property type="match status" value="1"/>
</dbReference>
<keyword evidence="6" id="KW-1185">Reference proteome</keyword>
<keyword evidence="5" id="KW-0378">Hydrolase</keyword>
<accession>A0ABZ2ZP64</accession>
<feature type="coiled-coil region" evidence="1">
    <location>
        <begin position="194"/>
        <end position="231"/>
    </location>
</feature>
<name>A0ABZ2ZP64_9BACI</name>
<dbReference type="EMBL" id="CP151651">
    <property type="protein sequence ID" value="WZP09550.1"/>
    <property type="molecule type" value="Genomic_DNA"/>
</dbReference>
<dbReference type="InterPro" id="IPR011335">
    <property type="entry name" value="Restrct_endonuc-II-like"/>
</dbReference>
<dbReference type="Proteomes" id="UP001472074">
    <property type="component" value="Chromosome"/>
</dbReference>
<dbReference type="InterPro" id="IPR000551">
    <property type="entry name" value="MerR-type_HTH_dom"/>
</dbReference>
<evidence type="ECO:0000256" key="1">
    <source>
        <dbReference type="SAM" id="Coils"/>
    </source>
</evidence>
<evidence type="ECO:0000313" key="5">
    <source>
        <dbReference type="EMBL" id="WZP09550.1"/>
    </source>
</evidence>
<dbReference type="GO" id="GO:0004519">
    <property type="term" value="F:endonuclease activity"/>
    <property type="evidence" value="ECO:0007669"/>
    <property type="project" value="UniProtKB-KW"/>
</dbReference>
<dbReference type="Gene3D" id="3.40.1350.10">
    <property type="match status" value="1"/>
</dbReference>
<evidence type="ECO:0000313" key="6">
    <source>
        <dbReference type="Proteomes" id="UP001472074"/>
    </source>
</evidence>